<keyword evidence="1" id="KW-0732">Signal</keyword>
<dbReference type="Proteomes" id="UP001310692">
    <property type="component" value="Unassembled WGS sequence"/>
</dbReference>
<dbReference type="RefSeq" id="WP_330196190.1">
    <property type="nucleotide sequence ID" value="NZ_JAZDRO010000003.1"/>
</dbReference>
<dbReference type="EMBL" id="JAZDRO010000003">
    <property type="protein sequence ID" value="MEE2566639.1"/>
    <property type="molecule type" value="Genomic_DNA"/>
</dbReference>
<feature type="chain" id="PRO_5045609371" evidence="1">
    <location>
        <begin position="22"/>
        <end position="220"/>
    </location>
</feature>
<keyword evidence="3" id="KW-1185">Reference proteome</keyword>
<gene>
    <name evidence="2" type="ORF">V0U35_08085</name>
</gene>
<dbReference type="InterPro" id="IPR045767">
    <property type="entry name" value="DUF6134"/>
</dbReference>
<comment type="caution">
    <text evidence="2">The sequence shown here is derived from an EMBL/GenBank/DDBJ whole genome shotgun (WGS) entry which is preliminary data.</text>
</comment>
<proteinExistence type="predicted"/>
<name>A0ABU7LYJ7_9PROT</name>
<reference evidence="2 3" key="1">
    <citation type="submission" date="2024-01" db="EMBL/GenBank/DDBJ databases">
        <title>Hyphobacterium bacterium isolated from marine sediment.</title>
        <authorList>
            <person name="Zhao S."/>
        </authorList>
    </citation>
    <scope>NUCLEOTIDE SEQUENCE [LARGE SCALE GENOMIC DNA]</scope>
    <source>
        <strain evidence="2 3">Y60-23</strain>
    </source>
</reference>
<evidence type="ECO:0000313" key="2">
    <source>
        <dbReference type="EMBL" id="MEE2566639.1"/>
    </source>
</evidence>
<dbReference type="Pfam" id="PF19630">
    <property type="entry name" value="DUF6134"/>
    <property type="match status" value="1"/>
</dbReference>
<sequence>MSRTLISALIPLTLAALPAEANNAPAGDSVIAFDVLRGGRDLGTHIIRFDRRGDRLDVTTDIDLRVVFGPLTVFRYEHDAIETWQNGELVAFRSETRKDGEDLTVTAERNGNSWTIDGTGYDGDPLTNTLPLTLALSSHWNGYDVVSDTIFNTETGEAMPVEIEDLGTETLTVMGERIEARRIRLSGSLTVDLWYAPDGEWLKCAFEARGEQVEYVRVEA</sequence>
<accession>A0ABU7LYJ7</accession>
<feature type="signal peptide" evidence="1">
    <location>
        <begin position="1"/>
        <end position="21"/>
    </location>
</feature>
<organism evidence="2 3">
    <name type="scientific">Hyphobacterium marinum</name>
    <dbReference type="NCBI Taxonomy" id="3116574"/>
    <lineage>
        <taxon>Bacteria</taxon>
        <taxon>Pseudomonadati</taxon>
        <taxon>Pseudomonadota</taxon>
        <taxon>Alphaproteobacteria</taxon>
        <taxon>Maricaulales</taxon>
        <taxon>Maricaulaceae</taxon>
        <taxon>Hyphobacterium</taxon>
    </lineage>
</organism>
<protein>
    <submittedName>
        <fullName evidence="2">DUF6134 family protein</fullName>
    </submittedName>
</protein>
<evidence type="ECO:0000313" key="3">
    <source>
        <dbReference type="Proteomes" id="UP001310692"/>
    </source>
</evidence>
<evidence type="ECO:0000256" key="1">
    <source>
        <dbReference type="SAM" id="SignalP"/>
    </source>
</evidence>